<feature type="compositionally biased region" description="Basic and acidic residues" evidence="6">
    <location>
        <begin position="275"/>
        <end position="291"/>
    </location>
</feature>
<evidence type="ECO:0000256" key="2">
    <source>
        <dbReference type="ARBA" id="ARBA00022692"/>
    </source>
</evidence>
<evidence type="ECO:0000256" key="1">
    <source>
        <dbReference type="ARBA" id="ARBA00004141"/>
    </source>
</evidence>
<accession>A0AAJ0MCZ4</accession>
<evidence type="ECO:0000256" key="7">
    <source>
        <dbReference type="SAM" id="Phobius"/>
    </source>
</evidence>
<dbReference type="Proteomes" id="UP001275084">
    <property type="component" value="Unassembled WGS sequence"/>
</dbReference>
<feature type="transmembrane region" description="Helical" evidence="7">
    <location>
        <begin position="12"/>
        <end position="30"/>
    </location>
</feature>
<feature type="domain" description="Rhodopsin" evidence="8">
    <location>
        <begin position="27"/>
        <end position="263"/>
    </location>
</feature>
<comment type="subcellular location">
    <subcellularLocation>
        <location evidence="1">Membrane</location>
        <topology evidence="1">Multi-pass membrane protein</topology>
    </subcellularLocation>
</comment>
<dbReference type="PANTHER" id="PTHR33048:SF47">
    <property type="entry name" value="INTEGRAL MEMBRANE PROTEIN-RELATED"/>
    <property type="match status" value="1"/>
</dbReference>
<evidence type="ECO:0000256" key="3">
    <source>
        <dbReference type="ARBA" id="ARBA00022989"/>
    </source>
</evidence>
<keyword evidence="3 7" id="KW-1133">Transmembrane helix</keyword>
<dbReference type="PANTHER" id="PTHR33048">
    <property type="entry name" value="PTH11-LIKE INTEGRAL MEMBRANE PROTEIN (AFU_ORTHOLOGUE AFUA_5G11245)"/>
    <property type="match status" value="1"/>
</dbReference>
<comment type="caution">
    <text evidence="9">The sequence shown here is derived from an EMBL/GenBank/DDBJ whole genome shotgun (WGS) entry which is preliminary data.</text>
</comment>
<dbReference type="GO" id="GO:0016020">
    <property type="term" value="C:membrane"/>
    <property type="evidence" value="ECO:0007669"/>
    <property type="project" value="UniProtKB-SubCell"/>
</dbReference>
<comment type="similarity">
    <text evidence="5">Belongs to the SAT4 family.</text>
</comment>
<dbReference type="InterPro" id="IPR052337">
    <property type="entry name" value="SAT4-like"/>
</dbReference>
<keyword evidence="10" id="KW-1185">Reference proteome</keyword>
<reference evidence="9" key="1">
    <citation type="journal article" date="2023" name="Mol. Phylogenet. Evol.">
        <title>Genome-scale phylogeny and comparative genomics of the fungal order Sordariales.</title>
        <authorList>
            <person name="Hensen N."/>
            <person name="Bonometti L."/>
            <person name="Westerberg I."/>
            <person name="Brannstrom I.O."/>
            <person name="Guillou S."/>
            <person name="Cros-Aarteil S."/>
            <person name="Calhoun S."/>
            <person name="Haridas S."/>
            <person name="Kuo A."/>
            <person name="Mondo S."/>
            <person name="Pangilinan J."/>
            <person name="Riley R."/>
            <person name="LaButti K."/>
            <person name="Andreopoulos B."/>
            <person name="Lipzen A."/>
            <person name="Chen C."/>
            <person name="Yan M."/>
            <person name="Daum C."/>
            <person name="Ng V."/>
            <person name="Clum A."/>
            <person name="Steindorff A."/>
            <person name="Ohm R.A."/>
            <person name="Martin F."/>
            <person name="Silar P."/>
            <person name="Natvig D.O."/>
            <person name="Lalanne C."/>
            <person name="Gautier V."/>
            <person name="Ament-Velasquez S.L."/>
            <person name="Kruys A."/>
            <person name="Hutchinson M.I."/>
            <person name="Powell A.J."/>
            <person name="Barry K."/>
            <person name="Miller A.N."/>
            <person name="Grigoriev I.V."/>
            <person name="Debuchy R."/>
            <person name="Gladieux P."/>
            <person name="Hiltunen Thoren M."/>
            <person name="Johannesson H."/>
        </authorList>
    </citation>
    <scope>NUCLEOTIDE SEQUENCE</scope>
    <source>
        <strain evidence="9">CBS 955.72</strain>
    </source>
</reference>
<dbReference type="InterPro" id="IPR049326">
    <property type="entry name" value="Rhodopsin_dom_fungi"/>
</dbReference>
<gene>
    <name evidence="9" type="ORF">B0T25DRAFT_248534</name>
</gene>
<organism evidence="9 10">
    <name type="scientific">Lasiosphaeria hispida</name>
    <dbReference type="NCBI Taxonomy" id="260671"/>
    <lineage>
        <taxon>Eukaryota</taxon>
        <taxon>Fungi</taxon>
        <taxon>Dikarya</taxon>
        <taxon>Ascomycota</taxon>
        <taxon>Pezizomycotina</taxon>
        <taxon>Sordariomycetes</taxon>
        <taxon>Sordariomycetidae</taxon>
        <taxon>Sordariales</taxon>
        <taxon>Lasiosphaeriaceae</taxon>
        <taxon>Lasiosphaeria</taxon>
    </lineage>
</organism>
<feature type="transmembrane region" description="Helical" evidence="7">
    <location>
        <begin position="200"/>
        <end position="223"/>
    </location>
</feature>
<keyword evidence="4 7" id="KW-0472">Membrane</keyword>
<evidence type="ECO:0000256" key="5">
    <source>
        <dbReference type="ARBA" id="ARBA00038359"/>
    </source>
</evidence>
<feature type="region of interest" description="Disordered" evidence="6">
    <location>
        <begin position="275"/>
        <end position="313"/>
    </location>
</feature>
<evidence type="ECO:0000259" key="8">
    <source>
        <dbReference type="Pfam" id="PF20684"/>
    </source>
</evidence>
<dbReference type="Pfam" id="PF20684">
    <property type="entry name" value="Fung_rhodopsin"/>
    <property type="match status" value="1"/>
</dbReference>
<proteinExistence type="inferred from homology"/>
<evidence type="ECO:0000313" key="10">
    <source>
        <dbReference type="Proteomes" id="UP001275084"/>
    </source>
</evidence>
<keyword evidence="2 7" id="KW-0812">Transmembrane</keyword>
<sequence>MPWEDRIAAPLAWGYVTISVAVIFVVLRFISRGYILRVLGPTDWAIAASGIISILFTAVTISEINSGYGYHIWEVTPEQLVLFYKMCYFSFVLYGLATVATKVSILLLYLDIFNGTTLRRTTYAVLAAVAIWGTWTLFSSIFFCWPIRAFWHTDMTEKTCLPRAKFFVEIWLHFALDFIIFLLPIPVIRSMTLPARQKLWLYFVFALGFLICLVIAVRIYYMYRTLTSSDATWEAMIIVILCFIELNLSIVIPCLLTLRPLVDKVFPNLLAHEASSRRPNSDGSPRDDDSIHPPTISSPMPRLAAGGLEMQEV</sequence>
<dbReference type="AlphaFoldDB" id="A0AAJ0MCZ4"/>
<feature type="transmembrane region" description="Helical" evidence="7">
    <location>
        <begin position="170"/>
        <end position="188"/>
    </location>
</feature>
<evidence type="ECO:0000256" key="6">
    <source>
        <dbReference type="SAM" id="MobiDB-lite"/>
    </source>
</evidence>
<name>A0AAJ0MCZ4_9PEZI</name>
<dbReference type="EMBL" id="JAUIQD010000005">
    <property type="protein sequence ID" value="KAK3349735.1"/>
    <property type="molecule type" value="Genomic_DNA"/>
</dbReference>
<evidence type="ECO:0000256" key="4">
    <source>
        <dbReference type="ARBA" id="ARBA00023136"/>
    </source>
</evidence>
<feature type="transmembrane region" description="Helical" evidence="7">
    <location>
        <begin position="82"/>
        <end position="110"/>
    </location>
</feature>
<feature type="transmembrane region" description="Helical" evidence="7">
    <location>
        <begin position="235"/>
        <end position="258"/>
    </location>
</feature>
<feature type="transmembrane region" description="Helical" evidence="7">
    <location>
        <begin position="122"/>
        <end position="150"/>
    </location>
</feature>
<protein>
    <recommendedName>
        <fullName evidence="8">Rhodopsin domain-containing protein</fullName>
    </recommendedName>
</protein>
<feature type="transmembrane region" description="Helical" evidence="7">
    <location>
        <begin position="42"/>
        <end position="62"/>
    </location>
</feature>
<reference evidence="9" key="2">
    <citation type="submission" date="2023-06" db="EMBL/GenBank/DDBJ databases">
        <authorList>
            <consortium name="Lawrence Berkeley National Laboratory"/>
            <person name="Haridas S."/>
            <person name="Hensen N."/>
            <person name="Bonometti L."/>
            <person name="Westerberg I."/>
            <person name="Brannstrom I.O."/>
            <person name="Guillou S."/>
            <person name="Cros-Aarteil S."/>
            <person name="Calhoun S."/>
            <person name="Kuo A."/>
            <person name="Mondo S."/>
            <person name="Pangilinan J."/>
            <person name="Riley R."/>
            <person name="Labutti K."/>
            <person name="Andreopoulos B."/>
            <person name="Lipzen A."/>
            <person name="Chen C."/>
            <person name="Yanf M."/>
            <person name="Daum C."/>
            <person name="Ng V."/>
            <person name="Clum A."/>
            <person name="Steindorff A."/>
            <person name="Ohm R."/>
            <person name="Martin F."/>
            <person name="Silar P."/>
            <person name="Natvig D."/>
            <person name="Lalanne C."/>
            <person name="Gautier V."/>
            <person name="Ament-Velasquez S.L."/>
            <person name="Kruys A."/>
            <person name="Hutchinson M.I."/>
            <person name="Powell A.J."/>
            <person name="Barry K."/>
            <person name="Miller A.N."/>
            <person name="Grigoriev I.V."/>
            <person name="Debuchy R."/>
            <person name="Gladieux P."/>
            <person name="Thoren M.H."/>
            <person name="Johannesson H."/>
        </authorList>
    </citation>
    <scope>NUCLEOTIDE SEQUENCE</scope>
    <source>
        <strain evidence="9">CBS 955.72</strain>
    </source>
</reference>
<evidence type="ECO:0000313" key="9">
    <source>
        <dbReference type="EMBL" id="KAK3349735.1"/>
    </source>
</evidence>